<comment type="similarity">
    <text evidence="1 3">Belongs to the peptidase S8 family.</text>
</comment>
<dbReference type="InterPro" id="IPR000209">
    <property type="entry name" value="Peptidase_S8/S53_dom"/>
</dbReference>
<dbReference type="PROSITE" id="PS51892">
    <property type="entry name" value="SUBTILASE"/>
    <property type="match status" value="1"/>
</dbReference>
<keyword evidence="7" id="KW-1185">Reference proteome</keyword>
<dbReference type="Gene3D" id="2.60.40.2310">
    <property type="match status" value="1"/>
</dbReference>
<protein>
    <submittedName>
        <fullName evidence="6">Subtilase family protein</fullName>
    </submittedName>
</protein>
<accession>A0ABD1R6S0</accession>
<proteinExistence type="inferred from homology"/>
<dbReference type="SUPFAM" id="SSF52743">
    <property type="entry name" value="Subtilisin-like"/>
    <property type="match status" value="1"/>
</dbReference>
<comment type="caution">
    <text evidence="6">The sequence shown here is derived from an EMBL/GenBank/DDBJ whole genome shotgun (WGS) entry which is preliminary data.</text>
</comment>
<dbReference type="Pfam" id="PF00082">
    <property type="entry name" value="Peptidase_S8"/>
    <property type="match status" value="1"/>
</dbReference>
<evidence type="ECO:0000313" key="6">
    <source>
        <dbReference type="EMBL" id="KAL2484116.1"/>
    </source>
</evidence>
<dbReference type="Pfam" id="PF17766">
    <property type="entry name" value="fn3_6"/>
    <property type="match status" value="1"/>
</dbReference>
<feature type="domain" description="Peptidase S8/S53" evidence="4">
    <location>
        <begin position="1"/>
        <end position="48"/>
    </location>
</feature>
<dbReference type="PANTHER" id="PTHR10795">
    <property type="entry name" value="PROPROTEIN CONVERTASE SUBTILISIN/KEXIN"/>
    <property type="match status" value="1"/>
</dbReference>
<reference evidence="7" key="1">
    <citation type="submission" date="2024-07" db="EMBL/GenBank/DDBJ databases">
        <title>Two chromosome-level genome assemblies of Korean endemic species Abeliophyllum distichum and Forsythia ovata (Oleaceae).</title>
        <authorList>
            <person name="Jang H."/>
        </authorList>
    </citation>
    <scope>NUCLEOTIDE SEQUENCE [LARGE SCALE GENOMIC DNA]</scope>
</reference>
<keyword evidence="2" id="KW-0732">Signal</keyword>
<dbReference type="EMBL" id="JBFOLJ010000013">
    <property type="protein sequence ID" value="KAL2484116.1"/>
    <property type="molecule type" value="Genomic_DNA"/>
</dbReference>
<comment type="caution">
    <text evidence="3">Lacks conserved residue(s) required for the propagation of feature annotation.</text>
</comment>
<evidence type="ECO:0000313" key="7">
    <source>
        <dbReference type="Proteomes" id="UP001604277"/>
    </source>
</evidence>
<evidence type="ECO:0000259" key="4">
    <source>
        <dbReference type="Pfam" id="PF00082"/>
    </source>
</evidence>
<evidence type="ECO:0000256" key="2">
    <source>
        <dbReference type="ARBA" id="ARBA00022729"/>
    </source>
</evidence>
<gene>
    <name evidence="6" type="ORF">Fot_45560</name>
</gene>
<dbReference type="Proteomes" id="UP001604277">
    <property type="component" value="Unassembled WGS sequence"/>
</dbReference>
<dbReference type="InterPro" id="IPR036852">
    <property type="entry name" value="Peptidase_S8/S53_dom_sf"/>
</dbReference>
<feature type="domain" description="Subtilisin-like protease fibronectin type-III" evidence="5">
    <location>
        <begin position="108"/>
        <end position="137"/>
    </location>
</feature>
<evidence type="ECO:0000256" key="1">
    <source>
        <dbReference type="ARBA" id="ARBA00011073"/>
    </source>
</evidence>
<dbReference type="AlphaFoldDB" id="A0ABD1R6S0"/>
<sequence length="138" mass="14468">MACPHVAAVAALLKAIHPDWSSAAIRSAIMTTAKITNNVGTQITNSQGNIATPFDYGAGHIQPSKADDPGLVYNASYNDYLLFLCSSSSGNLLDPSFKCPQNLPSPSDLNYPSLSIAHLQGSTTVKRTVTNVGTKSSS</sequence>
<organism evidence="6 7">
    <name type="scientific">Forsythia ovata</name>
    <dbReference type="NCBI Taxonomy" id="205694"/>
    <lineage>
        <taxon>Eukaryota</taxon>
        <taxon>Viridiplantae</taxon>
        <taxon>Streptophyta</taxon>
        <taxon>Embryophyta</taxon>
        <taxon>Tracheophyta</taxon>
        <taxon>Spermatophyta</taxon>
        <taxon>Magnoliopsida</taxon>
        <taxon>eudicotyledons</taxon>
        <taxon>Gunneridae</taxon>
        <taxon>Pentapetalae</taxon>
        <taxon>asterids</taxon>
        <taxon>lamiids</taxon>
        <taxon>Lamiales</taxon>
        <taxon>Oleaceae</taxon>
        <taxon>Forsythieae</taxon>
        <taxon>Forsythia</taxon>
    </lineage>
</organism>
<name>A0ABD1R6S0_9LAMI</name>
<evidence type="ECO:0000259" key="5">
    <source>
        <dbReference type="Pfam" id="PF17766"/>
    </source>
</evidence>
<dbReference type="InterPro" id="IPR041469">
    <property type="entry name" value="Subtilisin-like_FN3"/>
</dbReference>
<evidence type="ECO:0000256" key="3">
    <source>
        <dbReference type="PROSITE-ProRule" id="PRU01240"/>
    </source>
</evidence>
<dbReference type="Gene3D" id="3.40.50.200">
    <property type="entry name" value="Peptidase S8/S53 domain"/>
    <property type="match status" value="1"/>
</dbReference>
<dbReference type="InterPro" id="IPR045051">
    <property type="entry name" value="SBT"/>
</dbReference>